<accession>U3GSI0</accession>
<evidence type="ECO:0000256" key="6">
    <source>
        <dbReference type="ARBA" id="ARBA00023136"/>
    </source>
</evidence>
<dbReference type="KEGG" id="caz:CARG_00130"/>
<dbReference type="Proteomes" id="UP000016943">
    <property type="component" value="Chromosome"/>
</dbReference>
<name>U3GSI0_9CORY</name>
<dbReference type="SUPFAM" id="SSF144091">
    <property type="entry name" value="Rhomboid-like"/>
    <property type="match status" value="1"/>
</dbReference>
<evidence type="ECO:0000259" key="8">
    <source>
        <dbReference type="Pfam" id="PF01694"/>
    </source>
</evidence>
<dbReference type="GO" id="GO:0004252">
    <property type="term" value="F:serine-type endopeptidase activity"/>
    <property type="evidence" value="ECO:0007669"/>
    <property type="project" value="InterPro"/>
</dbReference>
<dbReference type="PANTHER" id="PTHR43731:SF14">
    <property type="entry name" value="PRESENILIN-ASSOCIATED RHOMBOID-LIKE PROTEIN, MITOCHONDRIAL"/>
    <property type="match status" value="1"/>
</dbReference>
<dbReference type="PATRIC" id="fig|1348662.3.peg.24"/>
<comment type="subcellular location">
    <subcellularLocation>
        <location evidence="1">Membrane</location>
        <topology evidence="1">Multi-pass membrane protein</topology>
    </subcellularLocation>
</comment>
<comment type="similarity">
    <text evidence="2">Belongs to the peptidase S54 family.</text>
</comment>
<dbReference type="GO" id="GO:0016020">
    <property type="term" value="C:membrane"/>
    <property type="evidence" value="ECO:0007669"/>
    <property type="project" value="UniProtKB-SubCell"/>
</dbReference>
<organism evidence="9 10">
    <name type="scientific">Corynebacterium argentoratense DSM 44202</name>
    <dbReference type="NCBI Taxonomy" id="1348662"/>
    <lineage>
        <taxon>Bacteria</taxon>
        <taxon>Bacillati</taxon>
        <taxon>Actinomycetota</taxon>
        <taxon>Actinomycetes</taxon>
        <taxon>Mycobacteriales</taxon>
        <taxon>Corynebacteriaceae</taxon>
        <taxon>Corynebacterium</taxon>
    </lineage>
</organism>
<dbReference type="eggNOG" id="COG0705">
    <property type="taxonomic scope" value="Bacteria"/>
</dbReference>
<evidence type="ECO:0000256" key="2">
    <source>
        <dbReference type="ARBA" id="ARBA00009045"/>
    </source>
</evidence>
<dbReference type="HOGENOM" id="CLU_055068_3_1_11"/>
<evidence type="ECO:0000256" key="5">
    <source>
        <dbReference type="ARBA" id="ARBA00022989"/>
    </source>
</evidence>
<feature type="domain" description="Peptidase S54 rhomboid" evidence="8">
    <location>
        <begin position="50"/>
        <end position="173"/>
    </location>
</feature>
<dbReference type="InterPro" id="IPR050925">
    <property type="entry name" value="Rhomboid_protease_S54"/>
</dbReference>
<dbReference type="RefSeq" id="WP_020975355.1">
    <property type="nucleotide sequence ID" value="NC_022198.1"/>
</dbReference>
<dbReference type="OrthoDB" id="9807874at2"/>
<feature type="transmembrane region" description="Helical" evidence="7">
    <location>
        <begin position="114"/>
        <end position="132"/>
    </location>
</feature>
<evidence type="ECO:0000313" key="9">
    <source>
        <dbReference type="EMBL" id="AGU14234.1"/>
    </source>
</evidence>
<keyword evidence="5 7" id="KW-1133">Transmembrane helix</keyword>
<dbReference type="STRING" id="1348662.CARG_00130"/>
<evidence type="ECO:0000313" key="10">
    <source>
        <dbReference type="Proteomes" id="UP000016943"/>
    </source>
</evidence>
<evidence type="ECO:0000256" key="1">
    <source>
        <dbReference type="ARBA" id="ARBA00004141"/>
    </source>
</evidence>
<keyword evidence="3 7" id="KW-0812">Transmembrane</keyword>
<keyword evidence="4" id="KW-0378">Hydrolase</keyword>
<proteinExistence type="inferred from homology"/>
<dbReference type="GeneID" id="78250659"/>
<keyword evidence="10" id="KW-1185">Reference proteome</keyword>
<evidence type="ECO:0000256" key="4">
    <source>
        <dbReference type="ARBA" id="ARBA00022801"/>
    </source>
</evidence>
<feature type="transmembrane region" description="Helical" evidence="7">
    <location>
        <begin position="90"/>
        <end position="108"/>
    </location>
</feature>
<feature type="transmembrane region" description="Helical" evidence="7">
    <location>
        <begin position="20"/>
        <end position="39"/>
    </location>
</feature>
<dbReference type="InterPro" id="IPR022764">
    <property type="entry name" value="Peptidase_S54_rhomboid_dom"/>
</dbReference>
<evidence type="ECO:0000256" key="7">
    <source>
        <dbReference type="SAM" id="Phobius"/>
    </source>
</evidence>
<keyword evidence="6 7" id="KW-0472">Membrane</keyword>
<evidence type="ECO:0000256" key="3">
    <source>
        <dbReference type="ARBA" id="ARBA00022692"/>
    </source>
</evidence>
<gene>
    <name evidence="9" type="ORF">CARG_00130</name>
</gene>
<dbReference type="PANTHER" id="PTHR43731">
    <property type="entry name" value="RHOMBOID PROTEASE"/>
    <property type="match status" value="1"/>
</dbReference>
<sequence>MSYYSTPSSPYADFFRTRKVTTALSVLIIACYFVLKPSWAGFSAYALDSGHWWVLVTNFFTHFSLDHLLFNVMMIVLVGGEIERVFGPGAMLLTFFLGGFGGTLAVWAFDPYSLTAGASSAGYAVMGVLLMMSRDKRGPAVLLGINILYSFFPGVSMWGHIGGLVGGFVAAGIIKAMFRRQQAGSRGAPWSMG</sequence>
<reference evidence="9 10" key="1">
    <citation type="journal article" date="2013" name="Genome Announc.">
        <title>Whole-Genome Sequence of the Clinical Strain Corynebacterium argentoratense DSM 44202, Isolated from a Human Throat Specimen.</title>
        <authorList>
            <person name="Bomholt C."/>
            <person name="Glaub A."/>
            <person name="Gravermann K."/>
            <person name="Albersmeier A."/>
            <person name="Brinkrolf K."/>
            <person name="Ruckert C."/>
            <person name="Tauch A."/>
        </authorList>
    </citation>
    <scope>NUCLEOTIDE SEQUENCE [LARGE SCALE GENOMIC DNA]</scope>
    <source>
        <strain evidence="9">DSM 44202</strain>
    </source>
</reference>
<dbReference type="Pfam" id="PF01694">
    <property type="entry name" value="Rhomboid"/>
    <property type="match status" value="1"/>
</dbReference>
<feature type="transmembrane region" description="Helical" evidence="7">
    <location>
        <begin position="59"/>
        <end position="78"/>
    </location>
</feature>
<protein>
    <recommendedName>
        <fullName evidence="8">Peptidase S54 rhomboid domain-containing protein</fullName>
    </recommendedName>
</protein>
<dbReference type="InterPro" id="IPR035952">
    <property type="entry name" value="Rhomboid-like_sf"/>
</dbReference>
<feature type="transmembrane region" description="Helical" evidence="7">
    <location>
        <begin position="139"/>
        <end position="155"/>
    </location>
</feature>
<dbReference type="AlphaFoldDB" id="U3GSI0"/>
<dbReference type="EMBL" id="CP006365">
    <property type="protein sequence ID" value="AGU14234.1"/>
    <property type="molecule type" value="Genomic_DNA"/>
</dbReference>
<dbReference type="Gene3D" id="1.20.1540.10">
    <property type="entry name" value="Rhomboid-like"/>
    <property type="match status" value="1"/>
</dbReference>